<dbReference type="RefSeq" id="WP_228227310.1">
    <property type="nucleotide sequence ID" value="NZ_JAJGNP010000009.1"/>
</dbReference>
<gene>
    <name evidence="2" type="ORF">LL253_11905</name>
</gene>
<sequence length="390" mass="44156">MDMPTTLLAPALLSRTELHALVWAEPLRHLAGRFGISDQSLAKLCDRFDIPRPRPGHWNKVAAGKEIAVPALPHAKAGMDEKIEITPHTDGGASSTAHAALAAARQNGKAVRVADRLSAPHSVIAGWLANRREAIARGRLVYDIWPNRPVRAAPFTPIERRRLRILDTLFKALEAEEIVVAETDRHGPVARCGQDEIAFQLRPRLKEVRQLLTLDERRWHGSGKQYRRELVETDVLVFEIKRWLPGDLPRAWQDGRKGMIEDRVGDILTTLLAAFPMMAAAREEAEERQRLRETEQRRRQILAQELKLDRDRFRCFLEQAGRWREAGLARDFLMALRAAIPDSSLEIGGRPAAEWLEWAQAHVQAHDPLTQGSCAVFRSIAEVTERSRDY</sequence>
<keyword evidence="1" id="KW-0175">Coiled coil</keyword>
<keyword evidence="3" id="KW-1185">Reference proteome</keyword>
<accession>A0ABS8H4E5</accession>
<evidence type="ECO:0000313" key="3">
    <source>
        <dbReference type="Proteomes" id="UP001198830"/>
    </source>
</evidence>
<evidence type="ECO:0000313" key="2">
    <source>
        <dbReference type="EMBL" id="MCC4233392.1"/>
    </source>
</evidence>
<proteinExistence type="predicted"/>
<organism evidence="2 3">
    <name type="scientific">Sphingobium soli</name>
    <dbReference type="NCBI Taxonomy" id="1591116"/>
    <lineage>
        <taxon>Bacteria</taxon>
        <taxon>Pseudomonadati</taxon>
        <taxon>Pseudomonadota</taxon>
        <taxon>Alphaproteobacteria</taxon>
        <taxon>Sphingomonadales</taxon>
        <taxon>Sphingomonadaceae</taxon>
        <taxon>Sphingobium</taxon>
    </lineage>
</organism>
<evidence type="ECO:0000256" key="1">
    <source>
        <dbReference type="SAM" id="Coils"/>
    </source>
</evidence>
<protein>
    <submittedName>
        <fullName evidence="2">Uncharacterized protein</fullName>
    </submittedName>
</protein>
<dbReference type="EMBL" id="JAJGNP010000009">
    <property type="protein sequence ID" value="MCC4233392.1"/>
    <property type="molecule type" value="Genomic_DNA"/>
</dbReference>
<reference evidence="2 3" key="1">
    <citation type="submission" date="2021-10" db="EMBL/GenBank/DDBJ databases">
        <title>The diversity and Nitrogen Metabolism of Culturable Nitrate-Utilizing Bacteria Within the Oxygen Minimum Zone of the Changjiang (Yangtze River)Estuary.</title>
        <authorList>
            <person name="Zhang D."/>
            <person name="Zheng J."/>
            <person name="Liu S."/>
            <person name="He W."/>
        </authorList>
    </citation>
    <scope>NUCLEOTIDE SEQUENCE [LARGE SCALE GENOMIC DNA]</scope>
    <source>
        <strain evidence="2 3">FXH275-2</strain>
    </source>
</reference>
<dbReference type="Proteomes" id="UP001198830">
    <property type="component" value="Unassembled WGS sequence"/>
</dbReference>
<name>A0ABS8H4E5_9SPHN</name>
<comment type="caution">
    <text evidence="2">The sequence shown here is derived from an EMBL/GenBank/DDBJ whole genome shotgun (WGS) entry which is preliminary data.</text>
</comment>
<feature type="coiled-coil region" evidence="1">
    <location>
        <begin position="277"/>
        <end position="304"/>
    </location>
</feature>